<dbReference type="Proteomes" id="UP000095762">
    <property type="component" value="Unassembled WGS sequence"/>
</dbReference>
<comment type="subunit">
    <text evidence="2">Heterodimer of SbcC and SbcD.</text>
</comment>
<dbReference type="InterPro" id="IPR038729">
    <property type="entry name" value="Rad50/SbcC_AAA"/>
</dbReference>
<dbReference type="PANTHER" id="PTHR32114:SF2">
    <property type="entry name" value="ABC TRANSPORTER ABCH.3"/>
    <property type="match status" value="1"/>
</dbReference>
<evidence type="ECO:0000313" key="7">
    <source>
        <dbReference type="Proteomes" id="UP000095762"/>
    </source>
</evidence>
<evidence type="ECO:0000256" key="3">
    <source>
        <dbReference type="ARBA" id="ARBA00013368"/>
    </source>
</evidence>
<comment type="similarity">
    <text evidence="1">Belongs to the SMC family. SbcC subfamily.</text>
</comment>
<feature type="domain" description="Rad50/SbcC-type AAA" evidence="5">
    <location>
        <begin position="5"/>
        <end position="270"/>
    </location>
</feature>
<feature type="coiled-coil region" evidence="4">
    <location>
        <begin position="353"/>
        <end position="380"/>
    </location>
</feature>
<dbReference type="Gene3D" id="3.40.50.300">
    <property type="entry name" value="P-loop containing nucleotide triphosphate hydrolases"/>
    <property type="match status" value="2"/>
</dbReference>
<evidence type="ECO:0000313" key="6">
    <source>
        <dbReference type="EMBL" id="CUP60607.1"/>
    </source>
</evidence>
<dbReference type="InterPro" id="IPR027417">
    <property type="entry name" value="P-loop_NTPase"/>
</dbReference>
<dbReference type="Pfam" id="PF13476">
    <property type="entry name" value="AAA_23"/>
    <property type="match status" value="1"/>
</dbReference>
<organism evidence="6 7">
    <name type="scientific">Blautia obeum</name>
    <dbReference type="NCBI Taxonomy" id="40520"/>
    <lineage>
        <taxon>Bacteria</taxon>
        <taxon>Bacillati</taxon>
        <taxon>Bacillota</taxon>
        <taxon>Clostridia</taxon>
        <taxon>Lachnospirales</taxon>
        <taxon>Lachnospiraceae</taxon>
        <taxon>Blautia</taxon>
    </lineage>
</organism>
<evidence type="ECO:0000256" key="1">
    <source>
        <dbReference type="ARBA" id="ARBA00006930"/>
    </source>
</evidence>
<gene>
    <name evidence="6" type="ORF">ERS852569_00146</name>
</gene>
<dbReference type="AlphaFoldDB" id="A0A174PNC7"/>
<accession>A0A174PNC7</accession>
<dbReference type="GO" id="GO:0016887">
    <property type="term" value="F:ATP hydrolysis activity"/>
    <property type="evidence" value="ECO:0007669"/>
    <property type="project" value="InterPro"/>
</dbReference>
<protein>
    <recommendedName>
        <fullName evidence="3">Nuclease SbcCD subunit C</fullName>
    </recommendedName>
</protein>
<evidence type="ECO:0000259" key="5">
    <source>
        <dbReference type="Pfam" id="PF13476"/>
    </source>
</evidence>
<name>A0A174PNC7_9FIRM</name>
<evidence type="ECO:0000256" key="2">
    <source>
        <dbReference type="ARBA" id="ARBA00011322"/>
    </source>
</evidence>
<dbReference type="EMBL" id="CZBP01000001">
    <property type="protein sequence ID" value="CUP60607.1"/>
    <property type="molecule type" value="Genomic_DNA"/>
</dbReference>
<reference evidence="6 7" key="1">
    <citation type="submission" date="2015-09" db="EMBL/GenBank/DDBJ databases">
        <authorList>
            <consortium name="Pathogen Informatics"/>
        </authorList>
    </citation>
    <scope>NUCLEOTIDE SEQUENCE [LARGE SCALE GENOMIC DNA]</scope>
    <source>
        <strain evidence="6 7">2789STDY5834957</strain>
    </source>
</reference>
<proteinExistence type="inferred from homology"/>
<dbReference type="GO" id="GO:0006302">
    <property type="term" value="P:double-strand break repair"/>
    <property type="evidence" value="ECO:0007669"/>
    <property type="project" value="InterPro"/>
</dbReference>
<dbReference type="PANTHER" id="PTHR32114">
    <property type="entry name" value="ABC TRANSPORTER ABCH.3"/>
    <property type="match status" value="1"/>
</dbReference>
<dbReference type="SUPFAM" id="SSF52540">
    <property type="entry name" value="P-loop containing nucleoside triphosphate hydrolases"/>
    <property type="match status" value="1"/>
</dbReference>
<evidence type="ECO:0000256" key="4">
    <source>
        <dbReference type="SAM" id="Coils"/>
    </source>
</evidence>
<dbReference type="RefSeq" id="WP_055059184.1">
    <property type="nucleotide sequence ID" value="NZ_CZBP01000001.1"/>
</dbReference>
<sequence>MKILKIKLVNFQSYKNEEFQMNDVMVILRENGAGKSAFLKALNFALCGEGCDDGEIMQGEKEMSVSILFENGLTVERKRKRGDRTIVHRMGYEKTKKSTKDAVNAEIAKMCNTGMSSIKVIASSRELFEMKPDVLADFIMKHIPNRMTVEDIISYIPDITDRMESEIRTLFPAGTEFGHAQIQNAFNIFDGRRKDLAREVKLNRAKISGYDFSIPVRASGEIREELASVLKEMGAYEEKIRAVRDFQTRKTNRENTLARLKSLQEQYNAIHAVKPDPARKEYLDKRELELMQQADSCKKSIWELQSACNNLNRTVAALKEGLCPQVKGIKCTHDWTPVITQFESNVSQMNGNIASFQASCDAAEKELLSVREEKTAYEANFRAYSDKCSKYQAFRALKESLMPLPEEPRMPEVNLEEKKVALDGELNGAITRENLLAVKNALPEQEEQLNVLEALTSAFSKKGSVMENNTKVYLGFFEQQMNESAIKLGYVISMEMENGLHVRIGRNGRTPVDVDACSAGEKAVAIFLLLDLLNSFTGIRLLFFDEVEMLDNKVWEALLKLVEEKKGSYDHIVITGVNHDDTMETVDRILK</sequence>
<keyword evidence="4" id="KW-0175">Coiled coil</keyword>